<dbReference type="InterPro" id="IPR025291">
    <property type="entry name" value="DUF4153"/>
</dbReference>
<name>A0A6L7GFG2_9SPHN</name>
<dbReference type="RefSeq" id="WP_160599553.1">
    <property type="nucleotide sequence ID" value="NZ_WTYU01000001.1"/>
</dbReference>
<keyword evidence="1" id="KW-1133">Transmembrane helix</keyword>
<comment type="caution">
    <text evidence="2">The sequence shown here is derived from an EMBL/GenBank/DDBJ whole genome shotgun (WGS) entry which is preliminary data.</text>
</comment>
<organism evidence="2 3">
    <name type="scientific">Allopontixanthobacter confluentis</name>
    <dbReference type="NCBI Taxonomy" id="1849021"/>
    <lineage>
        <taxon>Bacteria</taxon>
        <taxon>Pseudomonadati</taxon>
        <taxon>Pseudomonadota</taxon>
        <taxon>Alphaproteobacteria</taxon>
        <taxon>Sphingomonadales</taxon>
        <taxon>Erythrobacteraceae</taxon>
        <taxon>Allopontixanthobacter</taxon>
    </lineage>
</organism>
<feature type="transmembrane region" description="Helical" evidence="1">
    <location>
        <begin position="327"/>
        <end position="350"/>
    </location>
</feature>
<feature type="transmembrane region" description="Helical" evidence="1">
    <location>
        <begin position="290"/>
        <end position="315"/>
    </location>
</feature>
<feature type="transmembrane region" description="Helical" evidence="1">
    <location>
        <begin position="110"/>
        <end position="131"/>
    </location>
</feature>
<keyword evidence="1" id="KW-0472">Membrane</keyword>
<evidence type="ECO:0000256" key="1">
    <source>
        <dbReference type="SAM" id="Phobius"/>
    </source>
</evidence>
<feature type="transmembrane region" description="Helical" evidence="1">
    <location>
        <begin position="151"/>
        <end position="171"/>
    </location>
</feature>
<dbReference type="Pfam" id="PF13687">
    <property type="entry name" value="DUF4153"/>
    <property type="match status" value="1"/>
</dbReference>
<feature type="transmembrane region" description="Helical" evidence="1">
    <location>
        <begin position="362"/>
        <end position="382"/>
    </location>
</feature>
<evidence type="ECO:0000313" key="2">
    <source>
        <dbReference type="EMBL" id="MXP13401.1"/>
    </source>
</evidence>
<protein>
    <submittedName>
        <fullName evidence="2">DUF4153 domain-containing protein</fullName>
    </submittedName>
</protein>
<gene>
    <name evidence="2" type="ORF">GRI44_01360</name>
</gene>
<dbReference type="EMBL" id="WTYU01000001">
    <property type="protein sequence ID" value="MXP13401.1"/>
    <property type="molecule type" value="Genomic_DNA"/>
</dbReference>
<keyword evidence="3" id="KW-1185">Reference proteome</keyword>
<dbReference type="AlphaFoldDB" id="A0A6L7GFG2"/>
<keyword evidence="1" id="KW-0812">Transmembrane</keyword>
<accession>A0A6L7GFG2</accession>
<dbReference type="OrthoDB" id="7402611at2"/>
<reference evidence="2 3" key="1">
    <citation type="submission" date="2019-12" db="EMBL/GenBank/DDBJ databases">
        <title>Genomic-based taxomic classification of the family Erythrobacteraceae.</title>
        <authorList>
            <person name="Xu L."/>
        </authorList>
    </citation>
    <scope>NUCLEOTIDE SEQUENCE [LARGE SCALE GENOMIC DNA]</scope>
    <source>
        <strain evidence="2 3">KCTC 52259</strain>
    </source>
</reference>
<feature type="transmembrane region" description="Helical" evidence="1">
    <location>
        <begin position="220"/>
        <end position="246"/>
    </location>
</feature>
<feature type="transmembrane region" description="Helical" evidence="1">
    <location>
        <begin position="258"/>
        <end position="278"/>
    </location>
</feature>
<feature type="transmembrane region" description="Helical" evidence="1">
    <location>
        <begin position="191"/>
        <end position="208"/>
    </location>
</feature>
<sequence length="577" mass="62634">MTQQSAAAPPVFPAAPSHEADNDWPLRPWLLAGLLGLAALLIHFVTQGHEQSPGWMALAAFLFFGSIFAAFAVERHRWLTPALAALAAGLVMAGLAWRAVDPGDYLADEIFAFAAGIVATTLALPLFQAGFHRTRFDTPYRETHSHIWNDLVSGVGALAFVALSWALLAVLSELFQLLKIDVIKNLMNQEWFGWTYTGVTFGAALGTLRNQLKILGTLQSVVLVVLALLAVPLAAALVMFLLAMILSGPAVLWEATRSATPVLLACALGAFVLTNAIIRDDDSAMTGSRIMRLAAFVLAIGIFPLTVFAAISMGTRVAQHGLSPERLWGLVAIAFACAYGLAYIVALVRGGRAGWHDRLRRANLHLAVGGCGLALLLALPIFDFGAISARNQIARLDAGKTDLSTFDFAALRWDFGEAGRTALRELVKTSDGPLMAKAQEALAQKQRPYRMTVEDDRVDERLANLRVDAEDPAVRQQVRDYVASQMWLCNRPCIIVDLGTVTGSTRKMARLEDRRSMPFDLDMNATYSPQTTVQIVEAAPVESVQEVDIGAKSEVEIRPYTGRQIYVDGKPLGVPFE</sequence>
<feature type="transmembrane region" description="Helical" evidence="1">
    <location>
        <begin position="78"/>
        <end position="98"/>
    </location>
</feature>
<feature type="transmembrane region" description="Helical" evidence="1">
    <location>
        <begin position="29"/>
        <end position="46"/>
    </location>
</feature>
<dbReference type="Proteomes" id="UP000473531">
    <property type="component" value="Unassembled WGS sequence"/>
</dbReference>
<feature type="transmembrane region" description="Helical" evidence="1">
    <location>
        <begin position="52"/>
        <end position="71"/>
    </location>
</feature>
<proteinExistence type="predicted"/>
<evidence type="ECO:0000313" key="3">
    <source>
        <dbReference type="Proteomes" id="UP000473531"/>
    </source>
</evidence>